<dbReference type="PANTHER" id="PTHR43572:SF3">
    <property type="entry name" value="PROTEIN SMAX1-LIKE 5"/>
    <property type="match status" value="1"/>
</dbReference>
<keyword evidence="2 5" id="KW-0677">Repeat</keyword>
<evidence type="ECO:0000256" key="5">
    <source>
        <dbReference type="PROSITE-ProRule" id="PRU01251"/>
    </source>
</evidence>
<dbReference type="InterPro" id="IPR004176">
    <property type="entry name" value="Clp_R_N"/>
</dbReference>
<evidence type="ECO:0000256" key="1">
    <source>
        <dbReference type="ARBA" id="ARBA00008675"/>
    </source>
</evidence>
<organism evidence="8 9">
    <name type="scientific">Erythroxylum novogranatense</name>
    <dbReference type="NCBI Taxonomy" id="1862640"/>
    <lineage>
        <taxon>Eukaryota</taxon>
        <taxon>Viridiplantae</taxon>
        <taxon>Streptophyta</taxon>
        <taxon>Embryophyta</taxon>
        <taxon>Tracheophyta</taxon>
        <taxon>Spermatophyta</taxon>
        <taxon>Magnoliopsida</taxon>
        <taxon>eudicotyledons</taxon>
        <taxon>Gunneridae</taxon>
        <taxon>Pentapetalae</taxon>
        <taxon>rosids</taxon>
        <taxon>fabids</taxon>
        <taxon>Malpighiales</taxon>
        <taxon>Erythroxylaceae</taxon>
        <taxon>Erythroxylum</taxon>
    </lineage>
</organism>
<protein>
    <recommendedName>
        <fullName evidence="7">Clp R domain-containing protein</fullName>
    </recommendedName>
</protein>
<evidence type="ECO:0000259" key="7">
    <source>
        <dbReference type="PROSITE" id="PS51903"/>
    </source>
</evidence>
<gene>
    <name evidence="8" type="ORF">K2173_016607</name>
</gene>
<name>A0AAV8SH03_9ROSI</name>
<evidence type="ECO:0000256" key="6">
    <source>
        <dbReference type="SAM" id="MobiDB-lite"/>
    </source>
</evidence>
<dbReference type="Gene3D" id="3.40.50.300">
    <property type="entry name" value="P-loop containing nucleotide triphosphate hydrolases"/>
    <property type="match status" value="1"/>
</dbReference>
<proteinExistence type="inferred from homology"/>
<comment type="caution">
    <text evidence="8">The sequence shown here is derived from an EMBL/GenBank/DDBJ whole genome shotgun (WGS) entry which is preliminary data.</text>
</comment>
<feature type="region of interest" description="Disordered" evidence="6">
    <location>
        <begin position="855"/>
        <end position="878"/>
    </location>
</feature>
<dbReference type="Proteomes" id="UP001159364">
    <property type="component" value="Linkage Group LG11"/>
</dbReference>
<dbReference type="InterPro" id="IPR058680">
    <property type="entry name" value="NBD_SMAX1-like"/>
</dbReference>
<dbReference type="PANTHER" id="PTHR43572">
    <property type="entry name" value="CHAPERONE PROTEIN CLPD, CHLOROPLASTIC"/>
    <property type="match status" value="1"/>
</dbReference>
<comment type="similarity">
    <text evidence="1">Belongs to the ClpA/ClpB family.</text>
</comment>
<dbReference type="SUPFAM" id="SSF81923">
    <property type="entry name" value="Double Clp-N motif"/>
    <property type="match status" value="1"/>
</dbReference>
<dbReference type="PROSITE" id="PS51903">
    <property type="entry name" value="CLP_R"/>
    <property type="match status" value="1"/>
</dbReference>
<dbReference type="FunFam" id="1.10.1780.10:FF:000005">
    <property type="entry name" value="protein SUPPRESSOR OF MAX2 1"/>
    <property type="match status" value="1"/>
</dbReference>
<dbReference type="Gene3D" id="1.10.1780.10">
    <property type="entry name" value="Clp, N-terminal domain"/>
    <property type="match status" value="1"/>
</dbReference>
<evidence type="ECO:0000256" key="3">
    <source>
        <dbReference type="ARBA" id="ARBA00023015"/>
    </source>
</evidence>
<dbReference type="InterPro" id="IPR036628">
    <property type="entry name" value="Clp_N_dom_sf"/>
</dbReference>
<sequence>MRSGACTVQQTLTAEAASVLKHSLSLARRRGHAQATPLHVAATLLSSRTSILRRACLKSQPHKTPLHLHCRALELCFNVALNRLPTTPGPLLHGQPSLSNALIAALKRAQAHQRRGCIEQQQQQPLLTIKVELEQLVISILDDPSVSRVMREAGFSSTAVKSHIEDCSASSVFQCYSTSGGVFSSPSSPSATDTHREIINSSTFWQTQFLTYSSEQNQVLFSPLKKLSTNYLRDSASVKEDIKLVLEVFLRKRKKNSVIVGDCVSLTEGLVGELLGKLERGDVPLELKQTQFIKFQFAPVSVRLMESDDVDMKISELRRKIDSLAECGAIIYTGDLKWTVEETAFNGEGAGYSPVDHLVSEIGNLLSDYCSSNRKVWLLATANYQTYTKCLMRQPSLENQWALQAVSVPSGGLGLSLRASSFQDSRIAFSQNPPQVLEAKPILCKEEGDNFSCCPECTSNYEKEAQLFKPGQQKPLPPWLQTHGNNTNTKYELVELRRKWNRLCQSIHHNRSHSQCPTVPTMWNNQNLVGKNHSHASPSPWWASQSCNFPDPKSISFSDSRLKPNQSPSVPKFRRQKSCIMEFSIGNSNQKHQTGELSLDNLKNTEDKEVKITLALGNSSFTDSGKLKKGGEDLLKLLQENVPWQSKTIPSILEVVCQSKSINRDTWLVIQGNDTVGKRRFSLAVAESVLGSADLLLHFNMMKRDSEATPCSEIIARALKKQERVVVLVEEIEFADTKFLKFLADGFETGNFEEPRKETKNHCHAIFILTKGDTTTHKDGIVGNSDSVILMNLKVDEDHHYESFKILNAEHKRKAEWDIETVSKTRSPIVNEKKTLSRYSTSNALDLNVLANEEDESEVKLPGELSPMSSDLTRETTSDPLTTHGFLDRIKNSFIFDRNKAQDKEMAEALSSKMKCCFEEIFGVTNTVRFNVENRLLKELREGSGSFINSLFEKWLKEVFQTSLRAVYSTSGGKDIQVRLCYQGKKGVVTESGFMSSNLPKNIQISTD</sequence>
<keyword evidence="3" id="KW-0805">Transcription regulation</keyword>
<evidence type="ECO:0000313" key="8">
    <source>
        <dbReference type="EMBL" id="KAJ8751404.1"/>
    </source>
</evidence>
<dbReference type="AlphaFoldDB" id="A0AAV8SH03"/>
<evidence type="ECO:0000256" key="2">
    <source>
        <dbReference type="ARBA" id="ARBA00022737"/>
    </source>
</evidence>
<reference evidence="8 9" key="1">
    <citation type="submission" date="2021-09" db="EMBL/GenBank/DDBJ databases">
        <title>Genomic insights and catalytic innovation underlie evolution of tropane alkaloids biosynthesis.</title>
        <authorList>
            <person name="Wang Y.-J."/>
            <person name="Tian T."/>
            <person name="Huang J.-P."/>
            <person name="Huang S.-X."/>
        </authorList>
    </citation>
    <scope>NUCLEOTIDE SEQUENCE [LARGE SCALE GENOMIC DNA]</scope>
    <source>
        <strain evidence="8">KIB-2018</strain>
        <tissue evidence="8">Leaf</tissue>
    </source>
</reference>
<feature type="domain" description="Clp R" evidence="7">
    <location>
        <begin position="8"/>
        <end position="170"/>
    </location>
</feature>
<dbReference type="EMBL" id="JAIWQS010000011">
    <property type="protein sequence ID" value="KAJ8751404.1"/>
    <property type="molecule type" value="Genomic_DNA"/>
</dbReference>
<keyword evidence="9" id="KW-1185">Reference proteome</keyword>
<dbReference type="Pfam" id="PF23569">
    <property type="entry name" value="NBD_SMAX1"/>
    <property type="match status" value="1"/>
</dbReference>
<evidence type="ECO:0000313" key="9">
    <source>
        <dbReference type="Proteomes" id="UP001159364"/>
    </source>
</evidence>
<dbReference type="Pfam" id="PF02861">
    <property type="entry name" value="Clp_N"/>
    <property type="match status" value="1"/>
</dbReference>
<keyword evidence="4" id="KW-0804">Transcription</keyword>
<accession>A0AAV8SH03</accession>
<dbReference type="InterPro" id="IPR027417">
    <property type="entry name" value="P-loop_NTPase"/>
</dbReference>
<evidence type="ECO:0000256" key="4">
    <source>
        <dbReference type="ARBA" id="ARBA00023163"/>
    </source>
</evidence>
<dbReference type="InterPro" id="IPR051650">
    <property type="entry name" value="SL_signaling_regulator"/>
</dbReference>